<protein>
    <recommendedName>
        <fullName evidence="9">Lipoprotein signal peptidase</fullName>
        <ecNumber evidence="9">3.4.23.36</ecNumber>
    </recommendedName>
    <alternativeName>
        <fullName evidence="9">Prolipoprotein signal peptidase</fullName>
    </alternativeName>
    <alternativeName>
        <fullName evidence="9">Signal peptidase II</fullName>
        <shortName evidence="9">SPase II</shortName>
    </alternativeName>
</protein>
<dbReference type="PRINTS" id="PR00781">
    <property type="entry name" value="LIPOSIGPTASE"/>
</dbReference>
<dbReference type="Pfam" id="PF01252">
    <property type="entry name" value="Peptidase_A8"/>
    <property type="match status" value="1"/>
</dbReference>
<gene>
    <name evidence="9 11" type="primary">lspA</name>
    <name evidence="11" type="ORF">GZH47_01610</name>
</gene>
<evidence type="ECO:0000256" key="8">
    <source>
        <dbReference type="ARBA" id="ARBA00023136"/>
    </source>
</evidence>
<dbReference type="Proteomes" id="UP000479114">
    <property type="component" value="Chromosome"/>
</dbReference>
<comment type="caution">
    <text evidence="9">Lacks conserved residue(s) required for the propagation of feature annotation.</text>
</comment>
<dbReference type="EMBL" id="CP048286">
    <property type="protein sequence ID" value="QHW29659.1"/>
    <property type="molecule type" value="Genomic_DNA"/>
</dbReference>
<evidence type="ECO:0000256" key="1">
    <source>
        <dbReference type="ARBA" id="ARBA00006139"/>
    </source>
</evidence>
<dbReference type="AlphaFoldDB" id="A0A6C0NTW2"/>
<feature type="transmembrane region" description="Helical" evidence="9">
    <location>
        <begin position="78"/>
        <end position="98"/>
    </location>
</feature>
<evidence type="ECO:0000256" key="2">
    <source>
        <dbReference type="ARBA" id="ARBA00022475"/>
    </source>
</evidence>
<comment type="function">
    <text evidence="9">This protein specifically catalyzes the removal of signal peptides from prolipoproteins.</text>
</comment>
<dbReference type="GO" id="GO:0004190">
    <property type="term" value="F:aspartic-type endopeptidase activity"/>
    <property type="evidence" value="ECO:0007669"/>
    <property type="project" value="UniProtKB-UniRule"/>
</dbReference>
<dbReference type="PANTHER" id="PTHR33695:SF1">
    <property type="entry name" value="LIPOPROTEIN SIGNAL PEPTIDASE"/>
    <property type="match status" value="1"/>
</dbReference>
<accession>A0A6C0NTW2</accession>
<name>A0A6C0NTW2_9BACL</name>
<comment type="pathway">
    <text evidence="9">Protein modification; lipoprotein biosynthesis (signal peptide cleavage).</text>
</comment>
<comment type="similarity">
    <text evidence="1 9 10">Belongs to the peptidase A8 family.</text>
</comment>
<evidence type="ECO:0000256" key="9">
    <source>
        <dbReference type="HAMAP-Rule" id="MF_00161"/>
    </source>
</evidence>
<keyword evidence="4 9" id="KW-0812">Transmembrane</keyword>
<keyword evidence="7 9" id="KW-1133">Transmembrane helix</keyword>
<dbReference type="EC" id="3.4.23.36" evidence="9"/>
<evidence type="ECO:0000256" key="5">
    <source>
        <dbReference type="ARBA" id="ARBA00022750"/>
    </source>
</evidence>
<dbReference type="UniPathway" id="UPA00665"/>
<comment type="subcellular location">
    <subcellularLocation>
        <location evidence="9">Cell membrane</location>
        <topology evidence="9">Multi-pass membrane protein</topology>
    </subcellularLocation>
</comment>
<dbReference type="PANTHER" id="PTHR33695">
    <property type="entry name" value="LIPOPROTEIN SIGNAL PEPTIDASE"/>
    <property type="match status" value="1"/>
</dbReference>
<keyword evidence="2 9" id="KW-1003">Cell membrane</keyword>
<evidence type="ECO:0000313" key="11">
    <source>
        <dbReference type="EMBL" id="QHW29659.1"/>
    </source>
</evidence>
<feature type="transmembrane region" description="Helical" evidence="9">
    <location>
        <begin position="118"/>
        <end position="136"/>
    </location>
</feature>
<proteinExistence type="inferred from homology"/>
<feature type="active site" evidence="9">
    <location>
        <position position="117"/>
    </location>
</feature>
<keyword evidence="8 9" id="KW-0472">Membrane</keyword>
<dbReference type="KEGG" id="prz:GZH47_01610"/>
<keyword evidence="6 9" id="KW-0378">Hydrolase</keyword>
<dbReference type="GO" id="GO:0005886">
    <property type="term" value="C:plasma membrane"/>
    <property type="evidence" value="ECO:0007669"/>
    <property type="project" value="UniProtKB-SubCell"/>
</dbReference>
<feature type="transmembrane region" description="Helical" evidence="9">
    <location>
        <begin position="47"/>
        <end position="66"/>
    </location>
</feature>
<dbReference type="NCBIfam" id="TIGR00077">
    <property type="entry name" value="lspA"/>
    <property type="match status" value="1"/>
</dbReference>
<dbReference type="HAMAP" id="MF_00161">
    <property type="entry name" value="LspA"/>
    <property type="match status" value="1"/>
</dbReference>
<sequence>MTIVDQITKLIVRLNMKVGDTHPFREGMLQFTYYQNSGAARSSFQGYGRMFGVLAVVFIVMVIYYRNKQAVKHRWMDVGLAFLVAGAAGNGVERLMFGKVTDFLQFGSGQGIMNIADLSINVGILVIVVHQILLSIRTRRKASIKVG</sequence>
<keyword evidence="3 9" id="KW-0645">Protease</keyword>
<evidence type="ECO:0000256" key="10">
    <source>
        <dbReference type="RuleBase" id="RU004181"/>
    </source>
</evidence>
<organism evidence="11 12">
    <name type="scientific">Paenibacillus rhizovicinus</name>
    <dbReference type="NCBI Taxonomy" id="2704463"/>
    <lineage>
        <taxon>Bacteria</taxon>
        <taxon>Bacillati</taxon>
        <taxon>Bacillota</taxon>
        <taxon>Bacilli</taxon>
        <taxon>Bacillales</taxon>
        <taxon>Paenibacillaceae</taxon>
        <taxon>Paenibacillus</taxon>
    </lineage>
</organism>
<dbReference type="GO" id="GO:0006508">
    <property type="term" value="P:proteolysis"/>
    <property type="evidence" value="ECO:0007669"/>
    <property type="project" value="UniProtKB-KW"/>
</dbReference>
<feature type="active site" evidence="9">
    <location>
        <position position="102"/>
    </location>
</feature>
<comment type="catalytic activity">
    <reaction evidence="9">
        <text>Release of signal peptides from bacterial membrane prolipoproteins. Hydrolyzes -Xaa-Yaa-Zaa-|-(S,diacylglyceryl)Cys-, in which Xaa is hydrophobic (preferably Leu), and Yaa (Ala or Ser) and Zaa (Gly or Ala) have small, neutral side chains.</text>
        <dbReference type="EC" id="3.4.23.36"/>
    </reaction>
</comment>
<reference evidence="11 12" key="1">
    <citation type="submission" date="2020-02" db="EMBL/GenBank/DDBJ databases">
        <title>Paenibacillus sp. nov., isolated from rhizosphere soil of tomato.</title>
        <authorList>
            <person name="Weon H.-Y."/>
            <person name="Lee S.A."/>
        </authorList>
    </citation>
    <scope>NUCLEOTIDE SEQUENCE [LARGE SCALE GENOMIC DNA]</scope>
    <source>
        <strain evidence="11 12">14171R-81</strain>
    </source>
</reference>
<keyword evidence="5 9" id="KW-0064">Aspartyl protease</keyword>
<evidence type="ECO:0000256" key="4">
    <source>
        <dbReference type="ARBA" id="ARBA00022692"/>
    </source>
</evidence>
<dbReference type="InterPro" id="IPR001872">
    <property type="entry name" value="Peptidase_A8"/>
</dbReference>
<evidence type="ECO:0000313" key="12">
    <source>
        <dbReference type="Proteomes" id="UP000479114"/>
    </source>
</evidence>
<evidence type="ECO:0000256" key="6">
    <source>
        <dbReference type="ARBA" id="ARBA00022801"/>
    </source>
</evidence>
<evidence type="ECO:0000256" key="3">
    <source>
        <dbReference type="ARBA" id="ARBA00022670"/>
    </source>
</evidence>
<evidence type="ECO:0000256" key="7">
    <source>
        <dbReference type="ARBA" id="ARBA00022989"/>
    </source>
</evidence>
<keyword evidence="12" id="KW-1185">Reference proteome</keyword>